<evidence type="ECO:0000256" key="5">
    <source>
        <dbReference type="ARBA" id="ARBA00024481"/>
    </source>
</evidence>
<feature type="binding site" evidence="7">
    <location>
        <begin position="303"/>
        <end position="307"/>
    </location>
    <ligand>
        <name>ATP</name>
        <dbReference type="ChEBI" id="CHEBI:30616"/>
    </ligand>
</feature>
<dbReference type="EMBL" id="KV417496">
    <property type="protein sequence ID" value="KZP29915.1"/>
    <property type="molecule type" value="Genomic_DNA"/>
</dbReference>
<feature type="active site" description="Tele-AMP-histidine intermediate" evidence="6">
    <location>
        <position position="329"/>
    </location>
</feature>
<protein>
    <recommendedName>
        <fullName evidence="2">RNA 3'-terminal-phosphate cyclase (ATP)</fullName>
        <ecNumber evidence="2">6.5.1.4</ecNumber>
    </recommendedName>
</protein>
<dbReference type="PIRSF" id="PIRSF005378">
    <property type="entry name" value="RNA3'_term_phos_cycl_euk"/>
    <property type="match status" value="1"/>
</dbReference>
<dbReference type="InterPro" id="IPR023797">
    <property type="entry name" value="RNA3'_phos_cyclase_dom"/>
</dbReference>
<dbReference type="InterPro" id="IPR020719">
    <property type="entry name" value="RNA3'_term_phos_cycl-like_CS"/>
</dbReference>
<dbReference type="NCBIfam" id="TIGR03399">
    <property type="entry name" value="RNA_3prim_cycl"/>
    <property type="match status" value="1"/>
</dbReference>
<feature type="binding site" evidence="7">
    <location>
        <position position="107"/>
    </location>
    <ligand>
        <name>ATP</name>
        <dbReference type="ChEBI" id="CHEBI:30616"/>
    </ligand>
</feature>
<evidence type="ECO:0000259" key="8">
    <source>
        <dbReference type="Pfam" id="PF01137"/>
    </source>
</evidence>
<dbReference type="PROSITE" id="PS01287">
    <property type="entry name" value="RTC"/>
    <property type="match status" value="1"/>
</dbReference>
<dbReference type="SUPFAM" id="SSF52913">
    <property type="entry name" value="RNA 3'-terminal phosphate cyclase, RPTC, insert domain"/>
    <property type="match status" value="1"/>
</dbReference>
<keyword evidence="7" id="KW-0067">ATP-binding</keyword>
<dbReference type="Gene3D" id="3.65.10.20">
    <property type="entry name" value="RNA 3'-terminal phosphate cyclase domain"/>
    <property type="match status" value="1"/>
</dbReference>
<dbReference type="InterPro" id="IPR036553">
    <property type="entry name" value="RPTC_insert"/>
</dbReference>
<proteinExistence type="inferred from homology"/>
<comment type="catalytic activity">
    <reaction evidence="5">
        <text>a 3'-end 3'-phospho-ribonucleotide-RNA + ATP = a 3'-end 2',3'-cyclophospho-ribonucleotide-RNA + AMP + diphosphate</text>
        <dbReference type="Rhea" id="RHEA:23976"/>
        <dbReference type="Rhea" id="RHEA-COMP:10463"/>
        <dbReference type="Rhea" id="RHEA-COMP:10464"/>
        <dbReference type="ChEBI" id="CHEBI:30616"/>
        <dbReference type="ChEBI" id="CHEBI:33019"/>
        <dbReference type="ChEBI" id="CHEBI:83062"/>
        <dbReference type="ChEBI" id="CHEBI:83064"/>
        <dbReference type="ChEBI" id="CHEBI:456215"/>
        <dbReference type="EC" id="6.5.1.4"/>
    </reaction>
</comment>
<dbReference type="Pfam" id="PF01137">
    <property type="entry name" value="RTC"/>
    <property type="match status" value="1"/>
</dbReference>
<dbReference type="SUPFAM" id="SSF55205">
    <property type="entry name" value="EPT/RTPC-like"/>
    <property type="match status" value="2"/>
</dbReference>
<dbReference type="Proteomes" id="UP000076532">
    <property type="component" value="Unassembled WGS sequence"/>
</dbReference>
<dbReference type="Gene3D" id="3.30.360.20">
    <property type="entry name" value="RNA 3'-terminal phosphate cyclase, insert domain"/>
    <property type="match status" value="1"/>
</dbReference>
<evidence type="ECO:0000256" key="4">
    <source>
        <dbReference type="ARBA" id="ARBA00022741"/>
    </source>
</evidence>
<evidence type="ECO:0000256" key="2">
    <source>
        <dbReference type="ARBA" id="ARBA00012725"/>
    </source>
</evidence>
<feature type="domain" description="RNA 3'-terminal phosphate cyclase" evidence="8">
    <location>
        <begin position="15"/>
        <end position="347"/>
    </location>
</feature>
<dbReference type="GO" id="GO:0003963">
    <property type="term" value="F:RNA-3'-phosphate cyclase activity"/>
    <property type="evidence" value="ECO:0007669"/>
    <property type="project" value="UniProtKB-EC"/>
</dbReference>
<gene>
    <name evidence="10" type="ORF">FIBSPDRAFT_815568</name>
</gene>
<dbReference type="STRING" id="436010.A0A166SWJ1"/>
<evidence type="ECO:0000313" key="10">
    <source>
        <dbReference type="EMBL" id="KZP29915.1"/>
    </source>
</evidence>
<dbReference type="PANTHER" id="PTHR11096:SF0">
    <property type="entry name" value="RNA 3'-TERMINAL PHOSPHATE CYCLASE"/>
    <property type="match status" value="1"/>
</dbReference>
<sequence>MSAILARTLIDGSVLEGGGQLLRNSVALSALLGKPISVDKIRNGRKPPGLRRQHEAGIKLVAEISSAALSGVSVKSTALDFTPGPILTGKSYIADPGTAGSTTLLLQVSLPCLIFSRSTTLSTLTLRGGTNASLAPQIDYTQHLLLPFLRAHFGIPSELALLVKKRGYFPRGGGEVCCSIPPIGGPLPAMTLVVRGEVIAIRGEARVGGLPAHLAQAMVEGAKAEMVCAGYGSVPIEIAVVREKNEAVIGSGGGVVLWAETSTGCRIGGTAVSEKKREASEVGLEAARELATNLAHGGCVDEYLQDQIIIFMALAQGTSTVRTGPVTLHTKTAIWVAELLTDAKFEIQDNTDGSMTITCRGIGYTAPLMPTAPSDTAEC</sequence>
<dbReference type="InterPro" id="IPR000228">
    <property type="entry name" value="RNA3'_term_phos_cyc"/>
</dbReference>
<dbReference type="InterPro" id="IPR017770">
    <property type="entry name" value="RNA3'_term_phos_cyc_type_1"/>
</dbReference>
<evidence type="ECO:0000256" key="1">
    <source>
        <dbReference type="ARBA" id="ARBA00009206"/>
    </source>
</evidence>
<organism evidence="10 11">
    <name type="scientific">Athelia psychrophila</name>
    <dbReference type="NCBI Taxonomy" id="1759441"/>
    <lineage>
        <taxon>Eukaryota</taxon>
        <taxon>Fungi</taxon>
        <taxon>Dikarya</taxon>
        <taxon>Basidiomycota</taxon>
        <taxon>Agaricomycotina</taxon>
        <taxon>Agaricomycetes</taxon>
        <taxon>Agaricomycetidae</taxon>
        <taxon>Atheliales</taxon>
        <taxon>Atheliaceae</taxon>
        <taxon>Athelia</taxon>
    </lineage>
</organism>
<evidence type="ECO:0000256" key="3">
    <source>
        <dbReference type="ARBA" id="ARBA00022598"/>
    </source>
</evidence>
<name>A0A166SWJ1_9AGAM</name>
<keyword evidence="11" id="KW-1185">Reference proteome</keyword>
<dbReference type="InterPro" id="IPR013792">
    <property type="entry name" value="RNA3'P_cycl/enolpyr_Trfase_a/b"/>
</dbReference>
<dbReference type="AlphaFoldDB" id="A0A166SWJ1"/>
<dbReference type="Pfam" id="PF05189">
    <property type="entry name" value="RTC_insert"/>
    <property type="match status" value="1"/>
</dbReference>
<dbReference type="OrthoDB" id="25029at2759"/>
<comment type="similarity">
    <text evidence="1">Belongs to the RNA 3'-terminal cyclase family. Type 1 subfamily.</text>
</comment>
<dbReference type="GO" id="GO:0005524">
    <property type="term" value="F:ATP binding"/>
    <property type="evidence" value="ECO:0007669"/>
    <property type="project" value="UniProtKB-KW"/>
</dbReference>
<reference evidence="10 11" key="1">
    <citation type="journal article" date="2016" name="Mol. Biol. Evol.">
        <title>Comparative Genomics of Early-Diverging Mushroom-Forming Fungi Provides Insights into the Origins of Lignocellulose Decay Capabilities.</title>
        <authorList>
            <person name="Nagy L.G."/>
            <person name="Riley R."/>
            <person name="Tritt A."/>
            <person name="Adam C."/>
            <person name="Daum C."/>
            <person name="Floudas D."/>
            <person name="Sun H."/>
            <person name="Yadav J.S."/>
            <person name="Pangilinan J."/>
            <person name="Larsson K.H."/>
            <person name="Matsuura K."/>
            <person name="Barry K."/>
            <person name="Labutti K."/>
            <person name="Kuo R."/>
            <person name="Ohm R.A."/>
            <person name="Bhattacharya S.S."/>
            <person name="Shirouzu T."/>
            <person name="Yoshinaga Y."/>
            <person name="Martin F.M."/>
            <person name="Grigoriev I.V."/>
            <person name="Hibbett D.S."/>
        </authorList>
    </citation>
    <scope>NUCLEOTIDE SEQUENCE [LARGE SCALE GENOMIC DNA]</scope>
    <source>
        <strain evidence="10 11">CBS 109695</strain>
    </source>
</reference>
<keyword evidence="4 7" id="KW-0547">Nucleotide-binding</keyword>
<evidence type="ECO:0000256" key="6">
    <source>
        <dbReference type="PIRSR" id="PIRSR005378-1"/>
    </source>
</evidence>
<evidence type="ECO:0000256" key="7">
    <source>
        <dbReference type="PIRSR" id="PIRSR005378-2"/>
    </source>
</evidence>
<dbReference type="GO" id="GO:0005634">
    <property type="term" value="C:nucleus"/>
    <property type="evidence" value="ECO:0007669"/>
    <property type="project" value="TreeGrafter"/>
</dbReference>
<keyword evidence="3" id="KW-0436">Ligase</keyword>
<dbReference type="EC" id="6.5.1.4" evidence="2"/>
<dbReference type="PANTHER" id="PTHR11096">
    <property type="entry name" value="RNA 3' TERMINAL PHOSPHATE CYCLASE"/>
    <property type="match status" value="1"/>
</dbReference>
<dbReference type="InterPro" id="IPR013791">
    <property type="entry name" value="RNA3'-term_phos_cycl_insert"/>
</dbReference>
<evidence type="ECO:0000313" key="11">
    <source>
        <dbReference type="Proteomes" id="UP000076532"/>
    </source>
</evidence>
<dbReference type="GO" id="GO:0006396">
    <property type="term" value="P:RNA processing"/>
    <property type="evidence" value="ECO:0007669"/>
    <property type="project" value="InterPro"/>
</dbReference>
<evidence type="ECO:0000259" key="9">
    <source>
        <dbReference type="Pfam" id="PF05189"/>
    </source>
</evidence>
<dbReference type="InterPro" id="IPR037136">
    <property type="entry name" value="RNA3'_phos_cyclase_dom_sf"/>
</dbReference>
<accession>A0A166SWJ1</accession>
<feature type="domain" description="RNA 3'-terminal phosphate cyclase insert" evidence="9">
    <location>
        <begin position="195"/>
        <end position="294"/>
    </location>
</feature>